<dbReference type="Gene3D" id="1.10.287.110">
    <property type="entry name" value="DnaJ domain"/>
    <property type="match status" value="1"/>
</dbReference>
<feature type="repeat" description="TPR" evidence="1">
    <location>
        <begin position="821"/>
        <end position="854"/>
    </location>
</feature>
<evidence type="ECO:0000259" key="2">
    <source>
        <dbReference type="PROSITE" id="PS50076"/>
    </source>
</evidence>
<evidence type="ECO:0000313" key="4">
    <source>
        <dbReference type="Proteomes" id="UP000601435"/>
    </source>
</evidence>
<reference evidence="3" key="1">
    <citation type="submission" date="2021-02" db="EMBL/GenBank/DDBJ databases">
        <authorList>
            <person name="Dougan E. K."/>
            <person name="Rhodes N."/>
            <person name="Thang M."/>
            <person name="Chan C."/>
        </authorList>
    </citation>
    <scope>NUCLEOTIDE SEQUENCE</scope>
</reference>
<comment type="caution">
    <text evidence="3">The sequence shown here is derived from an EMBL/GenBank/DDBJ whole genome shotgun (WGS) entry which is preliminary data.</text>
</comment>
<dbReference type="InterPro" id="IPR036869">
    <property type="entry name" value="J_dom_sf"/>
</dbReference>
<dbReference type="CDD" id="cd06257">
    <property type="entry name" value="DnaJ"/>
    <property type="match status" value="1"/>
</dbReference>
<keyword evidence="1" id="KW-0802">TPR repeat</keyword>
<dbReference type="Pfam" id="PF01556">
    <property type="entry name" value="DnaJ_C"/>
    <property type="match status" value="1"/>
</dbReference>
<feature type="repeat" description="TPR" evidence="1">
    <location>
        <begin position="962"/>
        <end position="995"/>
    </location>
</feature>
<dbReference type="Pfam" id="PF00226">
    <property type="entry name" value="DnaJ"/>
    <property type="match status" value="1"/>
</dbReference>
<dbReference type="InterPro" id="IPR029052">
    <property type="entry name" value="Metallo-depent_PP-like"/>
</dbReference>
<feature type="domain" description="J" evidence="2">
    <location>
        <begin position="90"/>
        <end position="160"/>
    </location>
</feature>
<organism evidence="3 4">
    <name type="scientific">Symbiodinium necroappetens</name>
    <dbReference type="NCBI Taxonomy" id="1628268"/>
    <lineage>
        <taxon>Eukaryota</taxon>
        <taxon>Sar</taxon>
        <taxon>Alveolata</taxon>
        <taxon>Dinophyceae</taxon>
        <taxon>Suessiales</taxon>
        <taxon>Symbiodiniaceae</taxon>
        <taxon>Symbiodinium</taxon>
    </lineage>
</organism>
<dbReference type="PANTHER" id="PTHR36492">
    <property type="match status" value="1"/>
</dbReference>
<dbReference type="InterPro" id="IPR004843">
    <property type="entry name" value="Calcineurin-like_PHP"/>
</dbReference>
<protein>
    <submittedName>
        <fullName evidence="3">STIP1 protein</fullName>
    </submittedName>
</protein>
<dbReference type="PROSITE" id="PS50076">
    <property type="entry name" value="DNAJ_2"/>
    <property type="match status" value="1"/>
</dbReference>
<dbReference type="PANTHER" id="PTHR36492:SF2">
    <property type="entry name" value="[ACYL-CARRIER-PROTEIN] PHOSPHODIESTERASE PPTH"/>
    <property type="match status" value="1"/>
</dbReference>
<dbReference type="Pfam" id="PF00149">
    <property type="entry name" value="Metallophos"/>
    <property type="match status" value="1"/>
</dbReference>
<dbReference type="SUPFAM" id="SSF46565">
    <property type="entry name" value="Chaperone J-domain"/>
    <property type="match status" value="1"/>
</dbReference>
<dbReference type="Gene3D" id="3.60.21.10">
    <property type="match status" value="1"/>
</dbReference>
<dbReference type="OrthoDB" id="550558at2759"/>
<dbReference type="CDD" id="cd00838">
    <property type="entry name" value="MPP_superfamily"/>
    <property type="match status" value="1"/>
</dbReference>
<dbReference type="EMBL" id="CAJNJA010008942">
    <property type="protein sequence ID" value="CAE7241717.1"/>
    <property type="molecule type" value="Genomic_DNA"/>
</dbReference>
<dbReference type="SUPFAM" id="SSF48452">
    <property type="entry name" value="TPR-like"/>
    <property type="match status" value="2"/>
</dbReference>
<dbReference type="InterPro" id="IPR052963">
    <property type="entry name" value="Pantetheine_PDE"/>
</dbReference>
<dbReference type="SMART" id="SM00271">
    <property type="entry name" value="DnaJ"/>
    <property type="match status" value="1"/>
</dbReference>
<dbReference type="Gene3D" id="2.60.260.20">
    <property type="entry name" value="Urease metallochaperone UreE, N-terminal domain"/>
    <property type="match status" value="1"/>
</dbReference>
<evidence type="ECO:0000313" key="3">
    <source>
        <dbReference type="EMBL" id="CAE7241717.1"/>
    </source>
</evidence>
<dbReference type="Gene3D" id="1.25.40.10">
    <property type="entry name" value="Tetratricopeptide repeat domain"/>
    <property type="match status" value="2"/>
</dbReference>
<evidence type="ECO:0000256" key="1">
    <source>
        <dbReference type="PROSITE-ProRule" id="PRU00339"/>
    </source>
</evidence>
<dbReference type="InterPro" id="IPR011990">
    <property type="entry name" value="TPR-like_helical_dom_sf"/>
</dbReference>
<accession>A0A812LHQ2</accession>
<dbReference type="Proteomes" id="UP000601435">
    <property type="component" value="Unassembled WGS sequence"/>
</dbReference>
<proteinExistence type="predicted"/>
<dbReference type="SMART" id="SM00028">
    <property type="entry name" value="TPR"/>
    <property type="match status" value="6"/>
</dbReference>
<dbReference type="InterPro" id="IPR001623">
    <property type="entry name" value="DnaJ_domain"/>
</dbReference>
<dbReference type="InterPro" id="IPR019734">
    <property type="entry name" value="TPR_rpt"/>
</dbReference>
<dbReference type="GO" id="GO:0016787">
    <property type="term" value="F:hydrolase activity"/>
    <property type="evidence" value="ECO:0007669"/>
    <property type="project" value="InterPro"/>
</dbReference>
<gene>
    <name evidence="3" type="primary">STIP1</name>
    <name evidence="3" type="ORF">SNEC2469_LOCUS4419</name>
</gene>
<dbReference type="PRINTS" id="PR00625">
    <property type="entry name" value="JDOMAIN"/>
</dbReference>
<dbReference type="Pfam" id="PF13181">
    <property type="entry name" value="TPR_8"/>
    <property type="match status" value="1"/>
</dbReference>
<dbReference type="InterPro" id="IPR002939">
    <property type="entry name" value="DnaJ_C"/>
</dbReference>
<dbReference type="PROSITE" id="PS50005">
    <property type="entry name" value="TPR"/>
    <property type="match status" value="2"/>
</dbReference>
<sequence>MAVTTFDGQFSFKQDSLARLGKRETSKMNADQYAAFQNSPFMQGVRKTEDLCWTFTCDRDEKRKKTDPSFKPVDDDFSAPKAHEFDRCINYYKVLGIDEFATLEEVKKAYKKLSLVYHPDKTSGLSTEQKEEYAAIFIELKNAYLTLGDNPTRRQYDRERDRDKASYEVNGFKPKTRAQFDASEVLKKLQEMQKPPGKHIDVPMAVKLEKFFYGGHKGIRRSRRVKDFGGLKDEIRVYRVDIPRGVAEPHDVTFRSGGDHHEDTRPDTLCFKMTSKPHAVVERQGQDLSVRSRIGLGQNVQHEPMLWVETPSVAGRHVLLWGKNPFYHNTASGQGDLRVQVKGEGLTAAGSLHFVCRAGVTNVAPVRSSAKPAAVAAADQVVVTVKHMQTEGKLHLRVGKTSTIAEIRSKIMDVVGLPRSATVRMLQHFSGGYTPFSERQQLGSIRSLNCAGTAWHGPDFSPPRSKQFLLDVVAASEKTSFQAKLAAASKTSPGQSEVWVAVSDILPEYGFEPTAAAAKEKVSLALQQVQETPGSEGLLERVRELQGLTAASAKGLAKNGLNGHSRGSTAGKAVGRTVRDFLHMHGLGPPDGWKGSATTSTATAAGLKHGHGGLCDAPAMLRRQARREQGDPTCEVVLEPLGEPMVLFTKPTCTVTFYTNLGQARSRSGSRSLAPLPTYAISISSPPCAKKKAQPEWQYLKESLVPLLKMTAFHMFKACRKILPRSLANAPAPPPPGDGREAAESLAMPWKCLGDEAFKRGDFYTGASCYTRCLEDRPETDDCKAEAAVLSNRSACWAKVGQFQASKEDAQRALELYPNWGRAWSRIGLANLKMGQGKEALEAYRKAVAFDPSSSNVDALASVAHQLHSADTDLAHKEKEEGNMAMRSNEFGLAVAHYTAGLAMVPAEVKASVPDGVPPEDEHALLRSVLFSNRASAFSQLKNWRQASSDAETAVEKKSDFVKARTRFGTALLACGQVEKAYVQFAHALKLESNNVAALKGRQACISLLPLWRTVPARQRFRERFGVDLWRPKGTTKVYAISDVHFDHKCNEEWAHRIDDFEFQEDVLIVAGNLCDTRNALVRALTTLKAKFRRVFYVPGNHELWLNPTEATKYPDSLAKLLGIMETCDELGVDCFPSAVCEDIFVVPLLSWYTAEFDEKDPFPDPNANFDHQCRWPLDPDAQVWKYMLKLNEAHLQHPYHGNVITFSHFLPSRSLPFAAFGRAAKAMGCEDLNDQVRSIRLRNRVHVYGHSSRHFSQFEDGILYVNHFHGTEGGQAERSPLFLVHDGKAIVKREVEIYAGPMRL</sequence>
<name>A0A812LHQ2_9DINO</name>
<keyword evidence="4" id="KW-1185">Reference proteome</keyword>
<dbReference type="SUPFAM" id="SSF56300">
    <property type="entry name" value="Metallo-dependent phosphatases"/>
    <property type="match status" value="1"/>
</dbReference>